<keyword evidence="3" id="KW-1185">Reference proteome</keyword>
<reference evidence="2 3" key="1">
    <citation type="submission" date="2016-08" db="EMBL/GenBank/DDBJ databases">
        <title>Evolution of the type three secretion system and type three effector repertoires in Xanthomonas.</title>
        <authorList>
            <person name="Merda D."/>
            <person name="Briand M."/>
            <person name="Bosis E."/>
            <person name="Rousseau C."/>
            <person name="Portier P."/>
            <person name="Jacques M.-A."/>
            <person name="Fischer-Le Saux M."/>
        </authorList>
    </citation>
    <scope>NUCLEOTIDE SEQUENCE [LARGE SCALE GENOMIC DNA]</scope>
    <source>
        <strain evidence="2 3">CFBP 4691</strain>
    </source>
</reference>
<dbReference type="OrthoDB" id="195620at2"/>
<organism evidence="2 3">
    <name type="scientific">Xanthomonas theicola</name>
    <dbReference type="NCBI Taxonomy" id="56464"/>
    <lineage>
        <taxon>Bacteria</taxon>
        <taxon>Pseudomonadati</taxon>
        <taxon>Pseudomonadota</taxon>
        <taxon>Gammaproteobacteria</taxon>
        <taxon>Lysobacterales</taxon>
        <taxon>Lysobacteraceae</taxon>
        <taxon>Xanthomonas</taxon>
    </lineage>
</organism>
<protein>
    <recommendedName>
        <fullName evidence="4">DUF3016 domain-containing protein</fullName>
    </recommendedName>
</protein>
<keyword evidence="1" id="KW-0732">Signal</keyword>
<feature type="signal peptide" evidence="1">
    <location>
        <begin position="1"/>
        <end position="22"/>
    </location>
</feature>
<evidence type="ECO:0000313" key="3">
    <source>
        <dbReference type="Proteomes" id="UP000239898"/>
    </source>
</evidence>
<evidence type="ECO:0000256" key="1">
    <source>
        <dbReference type="SAM" id="SignalP"/>
    </source>
</evidence>
<evidence type="ECO:0008006" key="4">
    <source>
        <dbReference type="Google" id="ProtNLM"/>
    </source>
</evidence>
<evidence type="ECO:0000313" key="2">
    <source>
        <dbReference type="EMBL" id="PPT91883.1"/>
    </source>
</evidence>
<gene>
    <name evidence="2" type="ORF">XthCFBP4691_06360</name>
</gene>
<dbReference type="EMBL" id="MIGX01000020">
    <property type="protein sequence ID" value="PPT91883.1"/>
    <property type="molecule type" value="Genomic_DNA"/>
</dbReference>
<dbReference type="AlphaFoldDB" id="A0A2S6ZHY0"/>
<name>A0A2S6ZHY0_9XANT</name>
<feature type="chain" id="PRO_5015503497" description="DUF3016 domain-containing protein" evidence="1">
    <location>
        <begin position="23"/>
        <end position="190"/>
    </location>
</feature>
<dbReference type="Proteomes" id="UP000239898">
    <property type="component" value="Unassembled WGS sequence"/>
</dbReference>
<dbReference type="Pfam" id="PF11454">
    <property type="entry name" value="DUF3016"/>
    <property type="match status" value="1"/>
</dbReference>
<proteinExistence type="predicted"/>
<sequence>MKIRYAWTALALACLLAGGAGAATRTVTDPQAARSTEGDNPVQVRWTDPAAFSELRYSRNRWEAQRGDWVRELADYLQQRAGKQLAPGQRLDVELTDIKRAGDYEPWHSLQWNDVRVMRDIYPPRIALNFTLYGADGRVLDQGERKLLDSSYLLNSSIGLNNDPLRYEKRLIDDWLRRQFGGNQAAVAER</sequence>
<dbReference type="RefSeq" id="WP_128419645.1">
    <property type="nucleotide sequence ID" value="NZ_CP049017.1"/>
</dbReference>
<accession>A0A2S6ZHY0</accession>
<dbReference type="InterPro" id="IPR021557">
    <property type="entry name" value="DUF3016"/>
</dbReference>
<comment type="caution">
    <text evidence="2">The sequence shown here is derived from an EMBL/GenBank/DDBJ whole genome shotgun (WGS) entry which is preliminary data.</text>
</comment>